<evidence type="ECO:0000313" key="18">
    <source>
        <dbReference type="Proteomes" id="UP000807716"/>
    </source>
</evidence>
<dbReference type="InterPro" id="IPR042530">
    <property type="entry name" value="EME1/EME2_C"/>
</dbReference>
<feature type="compositionally biased region" description="Polar residues" evidence="15">
    <location>
        <begin position="198"/>
        <end position="214"/>
    </location>
</feature>
<dbReference type="InterPro" id="IPR011335">
    <property type="entry name" value="Restrct_endonuc-II-like"/>
</dbReference>
<dbReference type="Gene3D" id="3.40.50.10130">
    <property type="match status" value="1"/>
</dbReference>
<dbReference type="InterPro" id="IPR047416">
    <property type="entry name" value="XPF_nuclease_Mus81"/>
</dbReference>
<protein>
    <recommendedName>
        <fullName evidence="14">Crossover junction endonuclease MUS81</fullName>
        <ecNumber evidence="14">3.1.22.-</ecNumber>
    </recommendedName>
</protein>
<evidence type="ECO:0000256" key="5">
    <source>
        <dbReference type="ARBA" id="ARBA00022723"/>
    </source>
</evidence>
<evidence type="ECO:0000256" key="10">
    <source>
        <dbReference type="ARBA" id="ARBA00023172"/>
    </source>
</evidence>
<reference evidence="17" key="1">
    <citation type="journal article" date="2020" name="Fungal Divers.">
        <title>Resolving the Mortierellaceae phylogeny through synthesis of multi-gene phylogenetics and phylogenomics.</title>
        <authorList>
            <person name="Vandepol N."/>
            <person name="Liber J."/>
            <person name="Desiro A."/>
            <person name="Na H."/>
            <person name="Kennedy M."/>
            <person name="Barry K."/>
            <person name="Grigoriev I.V."/>
            <person name="Miller A.N."/>
            <person name="O'Donnell K."/>
            <person name="Stajich J.E."/>
            <person name="Bonito G."/>
        </authorList>
    </citation>
    <scope>NUCLEOTIDE SEQUENCE</scope>
    <source>
        <strain evidence="17">BC1065</strain>
    </source>
</reference>
<evidence type="ECO:0000256" key="13">
    <source>
        <dbReference type="ARBA" id="ARBA00023254"/>
    </source>
</evidence>
<dbReference type="GO" id="GO:0000712">
    <property type="term" value="P:resolution of meiotic recombination intermediates"/>
    <property type="evidence" value="ECO:0007669"/>
    <property type="project" value="TreeGrafter"/>
</dbReference>
<comment type="subunit">
    <text evidence="14">Interacts with EME1.</text>
</comment>
<dbReference type="EMBL" id="JAAAJB010000570">
    <property type="protein sequence ID" value="KAG0253601.1"/>
    <property type="molecule type" value="Genomic_DNA"/>
</dbReference>
<dbReference type="AlphaFoldDB" id="A0A9P6TZU7"/>
<keyword evidence="12 14" id="KW-0539">Nucleus</keyword>
<dbReference type="PANTHER" id="PTHR13451:SF0">
    <property type="entry name" value="CROSSOVER JUNCTION ENDONUCLEASE MUS81"/>
    <property type="match status" value="1"/>
</dbReference>
<dbReference type="SUPFAM" id="SSF52980">
    <property type="entry name" value="Restriction endonuclease-like"/>
    <property type="match status" value="1"/>
</dbReference>
<evidence type="ECO:0000256" key="3">
    <source>
        <dbReference type="ARBA" id="ARBA00010015"/>
    </source>
</evidence>
<evidence type="ECO:0000259" key="16">
    <source>
        <dbReference type="SMART" id="SM00891"/>
    </source>
</evidence>
<dbReference type="InterPro" id="IPR033309">
    <property type="entry name" value="Mus81"/>
</dbReference>
<dbReference type="CDD" id="cd20074">
    <property type="entry name" value="XPF_nuclease_Mus81"/>
    <property type="match status" value="1"/>
</dbReference>
<keyword evidence="9 14" id="KW-0460">Magnesium</keyword>
<keyword evidence="7 14" id="KW-0227">DNA damage</keyword>
<dbReference type="GO" id="GO:0048476">
    <property type="term" value="C:Holliday junction resolvase complex"/>
    <property type="evidence" value="ECO:0007669"/>
    <property type="project" value="UniProtKB-UniRule"/>
</dbReference>
<keyword evidence="8 14" id="KW-0378">Hydrolase</keyword>
<dbReference type="EC" id="3.1.22.-" evidence="14"/>
<comment type="subcellular location">
    <subcellularLocation>
        <location evidence="2 14">Nucleus</location>
    </subcellularLocation>
</comment>
<dbReference type="SMART" id="SM00891">
    <property type="entry name" value="ERCC4"/>
    <property type="match status" value="1"/>
</dbReference>
<dbReference type="GO" id="GO:0005634">
    <property type="term" value="C:nucleus"/>
    <property type="evidence" value="ECO:0007669"/>
    <property type="project" value="UniProtKB-SubCell"/>
</dbReference>
<evidence type="ECO:0000256" key="7">
    <source>
        <dbReference type="ARBA" id="ARBA00022763"/>
    </source>
</evidence>
<gene>
    <name evidence="17" type="primary">MUS81</name>
    <name evidence="17" type="ORF">DFQ27_007324</name>
</gene>
<evidence type="ECO:0000256" key="1">
    <source>
        <dbReference type="ARBA" id="ARBA00001946"/>
    </source>
</evidence>
<dbReference type="FunFam" id="1.10.10.10:FF:000307">
    <property type="entry name" value="Crossover junction endonuclease MUS81"/>
    <property type="match status" value="1"/>
</dbReference>
<keyword evidence="18" id="KW-1185">Reference proteome</keyword>
<evidence type="ECO:0000256" key="15">
    <source>
        <dbReference type="SAM" id="MobiDB-lite"/>
    </source>
</evidence>
<keyword evidence="6 14" id="KW-0255">Endonuclease</keyword>
<feature type="region of interest" description="Disordered" evidence="15">
    <location>
        <begin position="127"/>
        <end position="305"/>
    </location>
</feature>
<name>A0A9P6TZU7_9FUNG</name>
<comment type="caution">
    <text evidence="17">The sequence shown here is derived from an EMBL/GenBank/DDBJ whole genome shotgun (WGS) entry which is preliminary data.</text>
</comment>
<proteinExistence type="inferred from homology"/>
<dbReference type="GO" id="GO:0046872">
    <property type="term" value="F:metal ion binding"/>
    <property type="evidence" value="ECO:0007669"/>
    <property type="project" value="UniProtKB-UniRule"/>
</dbReference>
<dbReference type="OrthoDB" id="5963188at2759"/>
<dbReference type="CDD" id="cd21036">
    <property type="entry name" value="WH_MUS81"/>
    <property type="match status" value="1"/>
</dbReference>
<feature type="compositionally biased region" description="Low complexity" evidence="15">
    <location>
        <begin position="284"/>
        <end position="305"/>
    </location>
</feature>
<evidence type="ECO:0000256" key="4">
    <source>
        <dbReference type="ARBA" id="ARBA00022722"/>
    </source>
</evidence>
<keyword evidence="4 14" id="KW-0540">Nuclease</keyword>
<feature type="compositionally biased region" description="Low complexity" evidence="15">
    <location>
        <begin position="136"/>
        <end position="177"/>
    </location>
</feature>
<dbReference type="GO" id="GO:0006308">
    <property type="term" value="P:DNA catabolic process"/>
    <property type="evidence" value="ECO:0007669"/>
    <property type="project" value="UniProtKB-UniRule"/>
</dbReference>
<evidence type="ECO:0000256" key="6">
    <source>
        <dbReference type="ARBA" id="ARBA00022759"/>
    </source>
</evidence>
<comment type="cofactor">
    <cofactor evidence="1 14">
        <name>Mg(2+)</name>
        <dbReference type="ChEBI" id="CHEBI:18420"/>
    </cofactor>
</comment>
<evidence type="ECO:0000256" key="12">
    <source>
        <dbReference type="ARBA" id="ARBA00023242"/>
    </source>
</evidence>
<dbReference type="Pfam" id="PF21136">
    <property type="entry name" value="WHD_MUS81"/>
    <property type="match status" value="1"/>
</dbReference>
<evidence type="ECO:0000256" key="8">
    <source>
        <dbReference type="ARBA" id="ARBA00022801"/>
    </source>
</evidence>
<dbReference type="FunFam" id="3.40.50.10130:FF:000003">
    <property type="entry name" value="Crossover junction endonuclease MUS81"/>
    <property type="match status" value="1"/>
</dbReference>
<dbReference type="Gene3D" id="1.10.10.10">
    <property type="entry name" value="Winged helix-like DNA-binding domain superfamily/Winged helix DNA-binding domain"/>
    <property type="match status" value="1"/>
</dbReference>
<sequence length="686" mass="74682">MPTAKGKRPAPSQYGAAPTAPPAPKKPRKERPYVPTRRSGAYGILLALLDAKDEGENSLTQKEICTIGQKYCDASFTVPDHGKFFTAWNSIKTLSEKGLVYQSGKSYVLTPEGEELARPMRVVEREGGGHLPIAPSPASSATSTVTSSSSSSSSSNQTLVSRSSAGASSGTTLTTARFPSAASTPQESDLIPSWSWDADSSTSHALKGAATSSGGYDVTTLDDSDDEPPRLLSRPTSTTTTMGEPFRVPPPPASLSRPQSSSRAGTLGPADTSNVRPSIDRYNSGSSLARYGSGSGSSSRINSQANSPAVLQDVFPHLQGPDYNNANSITNVSDNQNGSDSAVFSHDALANLADFRPWICKRGQYEVCLVVDNREVRSREDRDYIEQKLLGFGITVMRRPLEIGDYAWIARPTTMHSMDMPEEIVLDYICERKRMDDLVSSIKHGRYNEQKFRLSRSGIGNVMYLVETYKVNETYDITPQAIQSALAGCQVIDGFFVKRCQTTDQTIEYLASVTREIERVYANIDLYVIPDSRIERQHFLPLKGYLKQKEPSRIYHTSYSAFRRLNSKSDAVTVKDTFCKILMTVRGVGAEKAVEIARTFGTPRALFGVLDLAEDGQEDVAVSSSTSAAAWRLGGADNNGLGQKRTKAIARASSKTGRKKIGPALSEKIAKIWYSDAYDTSNVPEE</sequence>
<dbReference type="Pfam" id="PF02732">
    <property type="entry name" value="ERCC4"/>
    <property type="match status" value="1"/>
</dbReference>
<comment type="function">
    <text evidence="14">Interacts with EME1 to form a DNA structure-specific endonuclease with substrate preference for branched DNA structures with a 5'-end at the branch nick. Typical substrates include 3'-flap structures, D-loops, replication forks and nicked Holliday junctions. May be required in mitosis for the processing of stalled or collapsed replication fork intermediates. May be required in meiosis for the repair of meiosis-specific double strand breaks subsequent to single-end invasion (SEI).</text>
</comment>
<keyword evidence="5 14" id="KW-0479">Metal-binding</keyword>
<keyword evidence="11 14" id="KW-0234">DNA repair</keyword>
<dbReference type="Gene3D" id="1.10.150.670">
    <property type="entry name" value="Crossover junction endonuclease EME1, DNA-binding domain"/>
    <property type="match status" value="1"/>
</dbReference>
<organism evidence="17 18">
    <name type="scientific">Actinomortierella ambigua</name>
    <dbReference type="NCBI Taxonomy" id="1343610"/>
    <lineage>
        <taxon>Eukaryota</taxon>
        <taxon>Fungi</taxon>
        <taxon>Fungi incertae sedis</taxon>
        <taxon>Mucoromycota</taxon>
        <taxon>Mortierellomycotina</taxon>
        <taxon>Mortierellomycetes</taxon>
        <taxon>Mortierellales</taxon>
        <taxon>Mortierellaceae</taxon>
        <taxon>Actinomortierella</taxon>
    </lineage>
</organism>
<feature type="compositionally biased region" description="Low complexity" evidence="15">
    <location>
        <begin position="230"/>
        <end position="241"/>
    </location>
</feature>
<dbReference type="InterPro" id="IPR006166">
    <property type="entry name" value="ERCC4_domain"/>
</dbReference>
<dbReference type="PANTHER" id="PTHR13451">
    <property type="entry name" value="CLASS II CROSSOVER JUNCTION ENDONUCLEASE MUS81"/>
    <property type="match status" value="1"/>
</dbReference>
<dbReference type="InterPro" id="IPR047417">
    <property type="entry name" value="WHD_MUS81"/>
</dbReference>
<dbReference type="GO" id="GO:0008821">
    <property type="term" value="F:crossover junction DNA endonuclease activity"/>
    <property type="evidence" value="ECO:0007669"/>
    <property type="project" value="UniProtKB-UniRule"/>
</dbReference>
<evidence type="ECO:0000256" key="14">
    <source>
        <dbReference type="RuleBase" id="RU369042"/>
    </source>
</evidence>
<keyword evidence="10 14" id="KW-0233">DNA recombination</keyword>
<keyword evidence="13" id="KW-0469">Meiosis</keyword>
<feature type="domain" description="ERCC4" evidence="16">
    <location>
        <begin position="368"/>
        <end position="470"/>
    </location>
</feature>
<dbReference type="GO" id="GO:0048257">
    <property type="term" value="F:3'-flap endonuclease activity"/>
    <property type="evidence" value="ECO:0007669"/>
    <property type="project" value="TreeGrafter"/>
</dbReference>
<feature type="region of interest" description="Disordered" evidence="15">
    <location>
        <begin position="1"/>
        <end position="35"/>
    </location>
</feature>
<evidence type="ECO:0000256" key="9">
    <source>
        <dbReference type="ARBA" id="ARBA00022842"/>
    </source>
</evidence>
<dbReference type="GO" id="GO:0003677">
    <property type="term" value="F:DNA binding"/>
    <property type="evidence" value="ECO:0007669"/>
    <property type="project" value="UniProtKB-UniRule"/>
</dbReference>
<dbReference type="Proteomes" id="UP000807716">
    <property type="component" value="Unassembled WGS sequence"/>
</dbReference>
<evidence type="ECO:0000256" key="2">
    <source>
        <dbReference type="ARBA" id="ARBA00004123"/>
    </source>
</evidence>
<evidence type="ECO:0000313" key="17">
    <source>
        <dbReference type="EMBL" id="KAG0253601.1"/>
    </source>
</evidence>
<comment type="similarity">
    <text evidence="3 14">Belongs to the XPF family.</text>
</comment>
<dbReference type="InterPro" id="IPR036388">
    <property type="entry name" value="WH-like_DNA-bd_sf"/>
</dbReference>
<evidence type="ECO:0000256" key="11">
    <source>
        <dbReference type="ARBA" id="ARBA00023204"/>
    </source>
</evidence>
<dbReference type="GO" id="GO:0000727">
    <property type="term" value="P:double-strand break repair via break-induced replication"/>
    <property type="evidence" value="ECO:0007669"/>
    <property type="project" value="UniProtKB-UniRule"/>
</dbReference>
<dbReference type="GO" id="GO:0031573">
    <property type="term" value="P:mitotic intra-S DNA damage checkpoint signaling"/>
    <property type="evidence" value="ECO:0007669"/>
    <property type="project" value="TreeGrafter"/>
</dbReference>
<accession>A0A9P6TZU7</accession>